<evidence type="ECO:0000313" key="7">
    <source>
        <dbReference type="Proteomes" id="UP000823891"/>
    </source>
</evidence>
<evidence type="ECO:0000256" key="2">
    <source>
        <dbReference type="ARBA" id="ARBA00022692"/>
    </source>
</evidence>
<comment type="subcellular location">
    <subcellularLocation>
        <location evidence="1">Membrane</location>
        <topology evidence="1">Multi-pass membrane protein</topology>
    </subcellularLocation>
</comment>
<dbReference type="Pfam" id="PF02674">
    <property type="entry name" value="Colicin_V"/>
    <property type="match status" value="1"/>
</dbReference>
<dbReference type="Proteomes" id="UP000823891">
    <property type="component" value="Unassembled WGS sequence"/>
</dbReference>
<feature type="transmembrane region" description="Helical" evidence="5">
    <location>
        <begin position="62"/>
        <end position="81"/>
    </location>
</feature>
<feature type="transmembrane region" description="Helical" evidence="5">
    <location>
        <begin position="93"/>
        <end position="121"/>
    </location>
</feature>
<dbReference type="AlphaFoldDB" id="A0A9D2NGM0"/>
<reference evidence="6" key="1">
    <citation type="journal article" date="2021" name="PeerJ">
        <title>Extensive microbial diversity within the chicken gut microbiome revealed by metagenomics and culture.</title>
        <authorList>
            <person name="Gilroy R."/>
            <person name="Ravi A."/>
            <person name="Getino M."/>
            <person name="Pursley I."/>
            <person name="Horton D.L."/>
            <person name="Alikhan N.F."/>
            <person name="Baker D."/>
            <person name="Gharbi K."/>
            <person name="Hall N."/>
            <person name="Watson M."/>
            <person name="Adriaenssens E.M."/>
            <person name="Foster-Nyarko E."/>
            <person name="Jarju S."/>
            <person name="Secka A."/>
            <person name="Antonio M."/>
            <person name="Oren A."/>
            <person name="Chaudhuri R.R."/>
            <person name="La Ragione R."/>
            <person name="Hildebrand F."/>
            <person name="Pallen M.J."/>
        </authorList>
    </citation>
    <scope>NUCLEOTIDE SEQUENCE</scope>
    <source>
        <strain evidence="6">USAMLcec2-132</strain>
    </source>
</reference>
<accession>A0A9D2NGM0</accession>
<keyword evidence="4 5" id="KW-0472">Membrane</keyword>
<evidence type="ECO:0000256" key="3">
    <source>
        <dbReference type="ARBA" id="ARBA00022989"/>
    </source>
</evidence>
<organism evidence="6 7">
    <name type="scientific">Candidatus Eisenbergiella merdavium</name>
    <dbReference type="NCBI Taxonomy" id="2838551"/>
    <lineage>
        <taxon>Bacteria</taxon>
        <taxon>Bacillati</taxon>
        <taxon>Bacillota</taxon>
        <taxon>Clostridia</taxon>
        <taxon>Lachnospirales</taxon>
        <taxon>Lachnospiraceae</taxon>
        <taxon>Eisenbergiella</taxon>
    </lineage>
</organism>
<evidence type="ECO:0000313" key="6">
    <source>
        <dbReference type="EMBL" id="HJC23359.1"/>
    </source>
</evidence>
<evidence type="ECO:0000256" key="5">
    <source>
        <dbReference type="SAM" id="Phobius"/>
    </source>
</evidence>
<keyword evidence="3 5" id="KW-1133">Transmembrane helix</keyword>
<comment type="caution">
    <text evidence="6">The sequence shown here is derived from an EMBL/GenBank/DDBJ whole genome shotgun (WGS) entry which is preliminary data.</text>
</comment>
<protein>
    <submittedName>
        <fullName evidence="6">CvpA family protein</fullName>
    </submittedName>
</protein>
<keyword evidence="2 5" id="KW-0812">Transmembrane</keyword>
<dbReference type="InterPro" id="IPR003825">
    <property type="entry name" value="Colicin-V_CvpA"/>
</dbReference>
<feature type="transmembrane region" description="Helical" evidence="5">
    <location>
        <begin position="30"/>
        <end position="50"/>
    </location>
</feature>
<evidence type="ECO:0000256" key="4">
    <source>
        <dbReference type="ARBA" id="ARBA00023136"/>
    </source>
</evidence>
<proteinExistence type="predicted"/>
<name>A0A9D2NGM0_9FIRM</name>
<reference evidence="6" key="2">
    <citation type="submission" date="2021-04" db="EMBL/GenBank/DDBJ databases">
        <authorList>
            <person name="Gilroy R."/>
        </authorList>
    </citation>
    <scope>NUCLEOTIDE SEQUENCE</scope>
    <source>
        <strain evidence="6">USAMLcec2-132</strain>
    </source>
</reference>
<evidence type="ECO:0000256" key="1">
    <source>
        <dbReference type="ARBA" id="ARBA00004141"/>
    </source>
</evidence>
<dbReference type="GO" id="GO:0016020">
    <property type="term" value="C:membrane"/>
    <property type="evidence" value="ECO:0007669"/>
    <property type="project" value="UniProtKB-SubCell"/>
</dbReference>
<gene>
    <name evidence="6" type="ORF">H9761_06605</name>
</gene>
<dbReference type="GO" id="GO:0009403">
    <property type="term" value="P:toxin biosynthetic process"/>
    <property type="evidence" value="ECO:0007669"/>
    <property type="project" value="InterPro"/>
</dbReference>
<dbReference type="EMBL" id="DWWS01000022">
    <property type="protein sequence ID" value="HJC23359.1"/>
    <property type="molecule type" value="Genomic_DNA"/>
</dbReference>
<sequence length="164" mass="18198">MNINLLLPALLLLAAWRAWRGFKNGLAEEIYRLISLVAALFVLALVIMAVASFRSDEIKNGVISVILLIIIGILLHLFGIIMKSLKAIVKLPIISFLNSVLGLAAGIAEIIVAAWIMYCVIQTFPTGEFGRQIMAWTQESEWLTKLYEANRITEWLRSIASGSI</sequence>